<keyword evidence="4 5" id="KW-0413">Isomerase</keyword>
<dbReference type="RefSeq" id="WP_106013064.1">
    <property type="nucleotide sequence ID" value="NZ_CP027226.1"/>
</dbReference>
<name>A0A2S0KQ43_9FIRM</name>
<dbReference type="EC" id="5.2.1.8" evidence="5"/>
<reference evidence="8" key="1">
    <citation type="submission" date="2018-02" db="EMBL/GenBank/DDBJ databases">
        <authorList>
            <person name="Holder M.E."/>
            <person name="Ajami N.J."/>
            <person name="Petrosino J.F."/>
        </authorList>
    </citation>
    <scope>NUCLEOTIDE SEQUENCE [LARGE SCALE GENOMIC DNA]</scope>
    <source>
        <strain evidence="8">CCUG 47711</strain>
    </source>
</reference>
<comment type="catalytic activity">
    <reaction evidence="5">
        <text>[protein]-peptidylproline (omega=180) = [protein]-peptidylproline (omega=0)</text>
        <dbReference type="Rhea" id="RHEA:16237"/>
        <dbReference type="Rhea" id="RHEA-COMP:10747"/>
        <dbReference type="Rhea" id="RHEA-COMP:10748"/>
        <dbReference type="ChEBI" id="CHEBI:83833"/>
        <dbReference type="ChEBI" id="CHEBI:83834"/>
        <dbReference type="EC" id="5.2.1.8"/>
    </reaction>
</comment>
<protein>
    <recommendedName>
        <fullName evidence="5">Peptidyl-prolyl cis-trans isomerase</fullName>
        <shortName evidence="5">PPIase</shortName>
        <ecNumber evidence="5">5.2.1.8</ecNumber>
    </recommendedName>
</protein>
<dbReference type="PRINTS" id="PR00153">
    <property type="entry name" value="CSAPPISMRASE"/>
</dbReference>
<dbReference type="InterPro" id="IPR029000">
    <property type="entry name" value="Cyclophilin-like_dom_sf"/>
</dbReference>
<dbReference type="SUPFAM" id="SSF50891">
    <property type="entry name" value="Cyclophilin-like"/>
    <property type="match status" value="1"/>
</dbReference>
<evidence type="ECO:0000256" key="3">
    <source>
        <dbReference type="ARBA" id="ARBA00023110"/>
    </source>
</evidence>
<evidence type="ECO:0000256" key="5">
    <source>
        <dbReference type="RuleBase" id="RU363019"/>
    </source>
</evidence>
<dbReference type="InterPro" id="IPR002130">
    <property type="entry name" value="Cyclophilin-type_PPIase_dom"/>
</dbReference>
<dbReference type="GO" id="GO:0003755">
    <property type="term" value="F:peptidyl-prolyl cis-trans isomerase activity"/>
    <property type="evidence" value="ECO:0007669"/>
    <property type="project" value="UniProtKB-UniRule"/>
</dbReference>
<dbReference type="Gene3D" id="2.40.100.10">
    <property type="entry name" value="Cyclophilin-like"/>
    <property type="match status" value="1"/>
</dbReference>
<keyword evidence="3 5" id="KW-0697">Rotamase</keyword>
<evidence type="ECO:0000256" key="1">
    <source>
        <dbReference type="ARBA" id="ARBA00002388"/>
    </source>
</evidence>
<dbReference type="OrthoDB" id="9807797at2"/>
<dbReference type="EMBL" id="CP027226">
    <property type="protein sequence ID" value="AVM43119.1"/>
    <property type="molecule type" value="Genomic_DNA"/>
</dbReference>
<sequence>MSKEATNLVQITMEDNSKVLIELYPEKAPITVKNFQDLVAKGFYNGLTFHRIVPGFVVQGGDPKGDGTGGPGYNIFGEFAENGYTENDLKHGKGAVAMARAMHPDSAGSQFYITVEAQPSLDGSYAVFGQVIEGMENVEKIVSDYEAAAKRGENYVPKMKSLDFVVETEATTK</sequence>
<accession>A0A2S0KQ43</accession>
<dbReference type="CDD" id="cd00317">
    <property type="entry name" value="cyclophilin"/>
    <property type="match status" value="1"/>
</dbReference>
<dbReference type="InterPro" id="IPR024936">
    <property type="entry name" value="Cyclophilin-type_PPIase"/>
</dbReference>
<dbReference type="PROSITE" id="PS00170">
    <property type="entry name" value="CSA_PPIASE_1"/>
    <property type="match status" value="1"/>
</dbReference>
<dbReference type="InterPro" id="IPR020892">
    <property type="entry name" value="Cyclophilin-type_PPIase_CS"/>
</dbReference>
<dbReference type="PIRSF" id="PIRSF001467">
    <property type="entry name" value="Peptidylpro_ismrse"/>
    <property type="match status" value="1"/>
</dbReference>
<organism evidence="7 8">
    <name type="scientific">Fastidiosipila sanguinis</name>
    <dbReference type="NCBI Taxonomy" id="236753"/>
    <lineage>
        <taxon>Bacteria</taxon>
        <taxon>Bacillati</taxon>
        <taxon>Bacillota</taxon>
        <taxon>Clostridia</taxon>
        <taxon>Eubacteriales</taxon>
        <taxon>Oscillospiraceae</taxon>
        <taxon>Fastidiosipila</taxon>
    </lineage>
</organism>
<dbReference type="PANTHER" id="PTHR45625:SF4">
    <property type="entry name" value="PEPTIDYLPROLYL ISOMERASE DOMAIN AND WD REPEAT-CONTAINING PROTEIN 1"/>
    <property type="match status" value="1"/>
</dbReference>
<comment type="similarity">
    <text evidence="2 5">Belongs to the cyclophilin-type PPIase family.</text>
</comment>
<evidence type="ECO:0000313" key="7">
    <source>
        <dbReference type="EMBL" id="AVM43119.1"/>
    </source>
</evidence>
<evidence type="ECO:0000259" key="6">
    <source>
        <dbReference type="PROSITE" id="PS50072"/>
    </source>
</evidence>
<dbReference type="PROSITE" id="PS50072">
    <property type="entry name" value="CSA_PPIASE_2"/>
    <property type="match status" value="1"/>
</dbReference>
<dbReference type="Pfam" id="PF00160">
    <property type="entry name" value="Pro_isomerase"/>
    <property type="match status" value="1"/>
</dbReference>
<dbReference type="GO" id="GO:0006457">
    <property type="term" value="P:protein folding"/>
    <property type="evidence" value="ECO:0007669"/>
    <property type="project" value="InterPro"/>
</dbReference>
<feature type="domain" description="PPIase cyclophilin-type" evidence="6">
    <location>
        <begin position="9"/>
        <end position="141"/>
    </location>
</feature>
<dbReference type="InterPro" id="IPR044666">
    <property type="entry name" value="Cyclophilin_A-like"/>
</dbReference>
<keyword evidence="8" id="KW-1185">Reference proteome</keyword>
<evidence type="ECO:0000256" key="4">
    <source>
        <dbReference type="ARBA" id="ARBA00023235"/>
    </source>
</evidence>
<dbReference type="AlphaFoldDB" id="A0A2S0KQ43"/>
<proteinExistence type="inferred from homology"/>
<comment type="function">
    <text evidence="1 5">PPIases accelerate the folding of proteins. It catalyzes the cis-trans isomerization of proline imidic peptide bonds in oligopeptides.</text>
</comment>
<gene>
    <name evidence="7" type="ORF">C5Q98_02860</name>
</gene>
<evidence type="ECO:0000256" key="2">
    <source>
        <dbReference type="ARBA" id="ARBA00007365"/>
    </source>
</evidence>
<dbReference type="Proteomes" id="UP000237947">
    <property type="component" value="Chromosome"/>
</dbReference>
<dbReference type="KEGG" id="fsa:C5Q98_02860"/>
<dbReference type="PANTHER" id="PTHR45625">
    <property type="entry name" value="PEPTIDYL-PROLYL CIS-TRANS ISOMERASE-RELATED"/>
    <property type="match status" value="1"/>
</dbReference>
<evidence type="ECO:0000313" key="8">
    <source>
        <dbReference type="Proteomes" id="UP000237947"/>
    </source>
</evidence>